<evidence type="ECO:0000313" key="6">
    <source>
        <dbReference type="Proteomes" id="UP001151081"/>
    </source>
</evidence>
<dbReference type="InterPro" id="IPR052016">
    <property type="entry name" value="Bact_Sigma-Reg"/>
</dbReference>
<evidence type="ECO:0000256" key="2">
    <source>
        <dbReference type="SAM" id="Coils"/>
    </source>
</evidence>
<dbReference type="EMBL" id="JAGTJJ010000026">
    <property type="protein sequence ID" value="MDC3985156.1"/>
    <property type="molecule type" value="Genomic_DNA"/>
</dbReference>
<dbReference type="Gene3D" id="3.60.40.10">
    <property type="entry name" value="PPM-type phosphatase domain"/>
    <property type="match status" value="1"/>
</dbReference>
<dbReference type="InterPro" id="IPR001932">
    <property type="entry name" value="PPM-type_phosphatase-like_dom"/>
</dbReference>
<dbReference type="AlphaFoldDB" id="A0A9X3X3Y5"/>
<evidence type="ECO:0000256" key="1">
    <source>
        <dbReference type="ARBA" id="ARBA00022801"/>
    </source>
</evidence>
<keyword evidence="6" id="KW-1185">Reference proteome</keyword>
<dbReference type="InterPro" id="IPR036457">
    <property type="entry name" value="PPM-type-like_dom_sf"/>
</dbReference>
<protein>
    <submittedName>
        <fullName evidence="4">SpoIIE family protein phosphatase</fullName>
    </submittedName>
</protein>
<dbReference type="SUPFAM" id="SSF158472">
    <property type="entry name" value="HAMP domain-like"/>
    <property type="match status" value="1"/>
</dbReference>
<organism evidence="4 6">
    <name type="scientific">Polyangium jinanense</name>
    <dbReference type="NCBI Taxonomy" id="2829994"/>
    <lineage>
        <taxon>Bacteria</taxon>
        <taxon>Pseudomonadati</taxon>
        <taxon>Myxococcota</taxon>
        <taxon>Polyangia</taxon>
        <taxon>Polyangiales</taxon>
        <taxon>Polyangiaceae</taxon>
        <taxon>Polyangium</taxon>
    </lineage>
</organism>
<feature type="domain" description="HAMP" evidence="3">
    <location>
        <begin position="287"/>
        <end position="339"/>
    </location>
</feature>
<comment type="caution">
    <text evidence="4">The sequence shown here is derived from an EMBL/GenBank/DDBJ whole genome shotgun (WGS) entry which is preliminary data.</text>
</comment>
<dbReference type="SUPFAM" id="SSF103190">
    <property type="entry name" value="Sensory domain-like"/>
    <property type="match status" value="1"/>
</dbReference>
<dbReference type="InterPro" id="IPR029151">
    <property type="entry name" value="Sensor-like_sf"/>
</dbReference>
<name>A0A9X3X3Y5_9BACT</name>
<evidence type="ECO:0000313" key="5">
    <source>
        <dbReference type="EMBL" id="MDC3985156.1"/>
    </source>
</evidence>
<proteinExistence type="predicted"/>
<dbReference type="CDD" id="cd06225">
    <property type="entry name" value="HAMP"/>
    <property type="match status" value="1"/>
</dbReference>
<reference evidence="4 6" key="1">
    <citation type="submission" date="2021-04" db="EMBL/GenBank/DDBJ databases">
        <title>Genome analysis of Polyangium sp.</title>
        <authorList>
            <person name="Li Y."/>
            <person name="Wang J."/>
        </authorList>
    </citation>
    <scope>NUCLEOTIDE SEQUENCE [LARGE SCALE GENOMIC DNA]</scope>
    <source>
        <strain evidence="4 6">SDU14</strain>
    </source>
</reference>
<dbReference type="RefSeq" id="WP_272421081.1">
    <property type="nucleotide sequence ID" value="NZ_JAGTJJ010000012.1"/>
</dbReference>
<dbReference type="SMART" id="SM00304">
    <property type="entry name" value="HAMP"/>
    <property type="match status" value="1"/>
</dbReference>
<dbReference type="PROSITE" id="PS50885">
    <property type="entry name" value="HAMP"/>
    <property type="match status" value="1"/>
</dbReference>
<accession>A0A9X3X3Y5</accession>
<dbReference type="SMART" id="SM00331">
    <property type="entry name" value="PP2C_SIG"/>
    <property type="match status" value="1"/>
</dbReference>
<dbReference type="PANTHER" id="PTHR43156:SF2">
    <property type="entry name" value="STAGE II SPORULATION PROTEIN E"/>
    <property type="match status" value="1"/>
</dbReference>
<dbReference type="GO" id="GO:0016020">
    <property type="term" value="C:membrane"/>
    <property type="evidence" value="ECO:0007669"/>
    <property type="project" value="InterPro"/>
</dbReference>
<keyword evidence="1" id="KW-0378">Hydrolase</keyword>
<gene>
    <name evidence="4" type="ORF">KEG57_22320</name>
    <name evidence="5" type="ORF">KEG57_32055</name>
</gene>
<feature type="coiled-coil region" evidence="2">
    <location>
        <begin position="320"/>
        <end position="354"/>
    </location>
</feature>
<dbReference type="InterPro" id="IPR003660">
    <property type="entry name" value="HAMP_dom"/>
</dbReference>
<dbReference type="PANTHER" id="PTHR43156">
    <property type="entry name" value="STAGE II SPORULATION PROTEIN E-RELATED"/>
    <property type="match status" value="1"/>
</dbReference>
<sequence length="599" mass="64242">MKFRSTLLLWIVLLIAAITVATAGSAAIVLERRARVELGEALERSARVFEAHRTERLRAHAAKAHVVAEEPRVKAVVATEDVSPETVHGVADELHKAVKSELFLMTDGTGLLLADVADPKASGFDMSKDPIIAGALRGGEKSGLWTNEGKLYEVVARRLAFGTETVGVLVLGFKLDHALVEEVRLQTGSLVVVTDGATVVAHSKLEDGTEAPSEVLRMVTASSASEGGPYLSTSRTLDTAAGGARTVHLARSLDRALAPSRELEARVALIALVALAAAAALAIVLSRRLSRPLDGLMAFVGDVSRGKLDAQATVTGPMELRALGDAMNRMARELAESREQMAAKERLEKELEISARIQTSILPRRLDVPGLEVAARMIPASEVGGDYYDVFPVEGGGILAIGDVAGHGLQSGLVMLMVQSAIAALGREDPSARPKDLVRVLNLVLYDNIRNRLRNDEHVTLTVMRYHRSGRVVFAGAHEDILVLRASTGKIEAIPTLGPWVGAMRDVARTVQDDELVLEDGDVMVLYTDGVTEARTASGEMYGMARLTAQIEALAGEPVERIRDVILDDVARFSHGKGQEDDVTLVVVRFRASETRAEG</sequence>
<evidence type="ECO:0000313" key="4">
    <source>
        <dbReference type="EMBL" id="MDC3983264.1"/>
    </source>
</evidence>
<dbReference type="Pfam" id="PF00672">
    <property type="entry name" value="HAMP"/>
    <property type="match status" value="1"/>
</dbReference>
<keyword evidence="2" id="KW-0175">Coiled coil</keyword>
<evidence type="ECO:0000259" key="3">
    <source>
        <dbReference type="PROSITE" id="PS50885"/>
    </source>
</evidence>
<dbReference type="Gene3D" id="6.10.340.10">
    <property type="match status" value="1"/>
</dbReference>
<dbReference type="Pfam" id="PF07228">
    <property type="entry name" value="SpoIIE"/>
    <property type="match status" value="1"/>
</dbReference>
<dbReference type="GO" id="GO:0016791">
    <property type="term" value="F:phosphatase activity"/>
    <property type="evidence" value="ECO:0007669"/>
    <property type="project" value="TreeGrafter"/>
</dbReference>
<dbReference type="Proteomes" id="UP001151081">
    <property type="component" value="Unassembled WGS sequence"/>
</dbReference>
<dbReference type="EMBL" id="JAGTJJ010000012">
    <property type="protein sequence ID" value="MDC3983264.1"/>
    <property type="molecule type" value="Genomic_DNA"/>
</dbReference>
<dbReference type="GO" id="GO:0007165">
    <property type="term" value="P:signal transduction"/>
    <property type="evidence" value="ECO:0007669"/>
    <property type="project" value="InterPro"/>
</dbReference>
<dbReference type="SUPFAM" id="SSF81606">
    <property type="entry name" value="PP2C-like"/>
    <property type="match status" value="1"/>
</dbReference>